<keyword evidence="1" id="KW-1133">Transmembrane helix</keyword>
<dbReference type="Proteomes" id="UP001501126">
    <property type="component" value="Unassembled WGS sequence"/>
</dbReference>
<dbReference type="EMBL" id="BAAAFH010000022">
    <property type="protein sequence ID" value="GAA0876277.1"/>
    <property type="molecule type" value="Genomic_DNA"/>
</dbReference>
<dbReference type="SUPFAM" id="SSF55874">
    <property type="entry name" value="ATPase domain of HSP90 chaperone/DNA topoisomerase II/histidine kinase"/>
    <property type="match status" value="1"/>
</dbReference>
<dbReference type="PANTHER" id="PTHR34220">
    <property type="entry name" value="SENSOR HISTIDINE KINASE YPDA"/>
    <property type="match status" value="1"/>
</dbReference>
<proteinExistence type="predicted"/>
<dbReference type="PANTHER" id="PTHR34220:SF7">
    <property type="entry name" value="SENSOR HISTIDINE KINASE YPDA"/>
    <property type="match status" value="1"/>
</dbReference>
<dbReference type="InterPro" id="IPR036890">
    <property type="entry name" value="HATPase_C_sf"/>
</dbReference>
<dbReference type="Pfam" id="PF06580">
    <property type="entry name" value="His_kinase"/>
    <property type="match status" value="1"/>
</dbReference>
<reference evidence="4" key="1">
    <citation type="journal article" date="2019" name="Int. J. Syst. Evol. Microbiol.">
        <title>The Global Catalogue of Microorganisms (GCM) 10K type strain sequencing project: providing services to taxonomists for standard genome sequencing and annotation.</title>
        <authorList>
            <consortium name="The Broad Institute Genomics Platform"/>
            <consortium name="The Broad Institute Genome Sequencing Center for Infectious Disease"/>
            <person name="Wu L."/>
            <person name="Ma J."/>
        </authorList>
    </citation>
    <scope>NUCLEOTIDE SEQUENCE [LARGE SCALE GENOMIC DNA]</scope>
    <source>
        <strain evidence="4">JCM 16083</strain>
    </source>
</reference>
<feature type="transmembrane region" description="Helical" evidence="1">
    <location>
        <begin position="381"/>
        <end position="400"/>
    </location>
</feature>
<organism evidence="3 4">
    <name type="scientific">Wandonia haliotis</name>
    <dbReference type="NCBI Taxonomy" id="574963"/>
    <lineage>
        <taxon>Bacteria</taxon>
        <taxon>Pseudomonadati</taxon>
        <taxon>Bacteroidota</taxon>
        <taxon>Flavobacteriia</taxon>
        <taxon>Flavobacteriales</taxon>
        <taxon>Crocinitomicaceae</taxon>
        <taxon>Wandonia</taxon>
    </lineage>
</organism>
<evidence type="ECO:0000313" key="4">
    <source>
        <dbReference type="Proteomes" id="UP001501126"/>
    </source>
</evidence>
<evidence type="ECO:0000313" key="3">
    <source>
        <dbReference type="EMBL" id="GAA0876277.1"/>
    </source>
</evidence>
<sequence length="615" mass="71310">MKAFLSCICFFIIIPSFSQELIPNFEQLSDSTKNVEVIALLLETRSNPSFEDRINEVKEVALFCKDKEDLPTEALAVSYLYIAYIEHGKFDGIDDLFKLIEAKYFDHLLPANQLRFNLYHSQLLLSQGRLDEGIETAQNTLAICEAHQLPKNNVYGLLSTIYMALGKFDEALKTDRQNLNDMLKNQPEEKRGLGQAYYSISRDYTNLEELDSANYYGVLSLGYWGHPVSYIQLGDIKTKLAEYDSARYYLSRAQEVILSSPKWENQKTTLYLYLSKLEILEENWEEGLLYSEQALTSSIQDNDVSVTYKAYEYIIRSHLQDKAYYLDSLLAKDRILRDRSVEAQTIEMDTKYKASEKEKKIMQLSNDVQQREIEALTFRNYLLYTGIAVLALIILVYLLFRIRKSKTEKEISHLKKQALQLQMNPHFFFNSLNSIHNFIGNNEPEEAQKYLVNFSRLMRLTLENSQENLIHIGKEVEFLKNFLILEKLRNKNFDFEIKVEEELLDYKIPGFLIQPLIENSLLHGFSTIDYEGFVQLKIEKEQDTIVVTVIDNGVGRKKSIERKQEKGEHTSFGIELLKKRIYIYSKKSNGILIEDGIAVQGNSGTKITFQLPLFS</sequence>
<dbReference type="InterPro" id="IPR050640">
    <property type="entry name" value="Bact_2-comp_sensor_kinase"/>
</dbReference>
<keyword evidence="1" id="KW-0472">Membrane</keyword>
<keyword evidence="4" id="KW-1185">Reference proteome</keyword>
<dbReference type="InterPro" id="IPR011990">
    <property type="entry name" value="TPR-like_helical_dom_sf"/>
</dbReference>
<gene>
    <name evidence="3" type="ORF">GCM10009118_26870</name>
</gene>
<dbReference type="SUPFAM" id="SSF48452">
    <property type="entry name" value="TPR-like"/>
    <property type="match status" value="1"/>
</dbReference>
<dbReference type="Gene3D" id="3.30.565.10">
    <property type="entry name" value="Histidine kinase-like ATPase, C-terminal domain"/>
    <property type="match status" value="1"/>
</dbReference>
<accession>A0ABP3Y604</accession>
<keyword evidence="1" id="KW-0812">Transmembrane</keyword>
<comment type="caution">
    <text evidence="3">The sequence shown here is derived from an EMBL/GenBank/DDBJ whole genome shotgun (WGS) entry which is preliminary data.</text>
</comment>
<protein>
    <recommendedName>
        <fullName evidence="2">Signal transduction histidine kinase internal region domain-containing protein</fullName>
    </recommendedName>
</protein>
<evidence type="ECO:0000259" key="2">
    <source>
        <dbReference type="Pfam" id="PF06580"/>
    </source>
</evidence>
<dbReference type="InterPro" id="IPR010559">
    <property type="entry name" value="Sig_transdc_His_kin_internal"/>
</dbReference>
<name>A0ABP3Y604_9FLAO</name>
<dbReference type="Gene3D" id="1.25.40.10">
    <property type="entry name" value="Tetratricopeptide repeat domain"/>
    <property type="match status" value="1"/>
</dbReference>
<evidence type="ECO:0000256" key="1">
    <source>
        <dbReference type="SAM" id="Phobius"/>
    </source>
</evidence>
<feature type="domain" description="Signal transduction histidine kinase internal region" evidence="2">
    <location>
        <begin position="417"/>
        <end position="491"/>
    </location>
</feature>